<dbReference type="PANTHER" id="PTHR13370:SF3">
    <property type="entry name" value="TRNA (GUANINE(10)-N2)-METHYLTRANSFERASE HOMOLOG"/>
    <property type="match status" value="1"/>
</dbReference>
<dbReference type="InterPro" id="IPR002941">
    <property type="entry name" value="DNA_methylase_N4/N6"/>
</dbReference>
<dbReference type="GO" id="GO:0008170">
    <property type="term" value="F:N-methyltransferase activity"/>
    <property type="evidence" value="ECO:0007669"/>
    <property type="project" value="InterPro"/>
</dbReference>
<organism evidence="4 5">
    <name type="scientific">Candidatus Iainarchaeum sp</name>
    <dbReference type="NCBI Taxonomy" id="3101447"/>
    <lineage>
        <taxon>Archaea</taxon>
        <taxon>Candidatus Iainarchaeota</taxon>
        <taxon>Candidatus Iainarchaeia</taxon>
        <taxon>Candidatus Iainarchaeales</taxon>
        <taxon>Candidatus Iainarchaeaceae</taxon>
        <taxon>Candidatus Iainarchaeum</taxon>
    </lineage>
</organism>
<accession>A0A8T4L8Q3</accession>
<evidence type="ECO:0000256" key="1">
    <source>
        <dbReference type="ARBA" id="ARBA00022603"/>
    </source>
</evidence>
<dbReference type="GO" id="GO:0032259">
    <property type="term" value="P:methylation"/>
    <property type="evidence" value="ECO:0007669"/>
    <property type="project" value="UniProtKB-KW"/>
</dbReference>
<dbReference type="PANTHER" id="PTHR13370">
    <property type="entry name" value="RNA METHYLASE-RELATED"/>
    <property type="match status" value="1"/>
</dbReference>
<evidence type="ECO:0000259" key="3">
    <source>
        <dbReference type="Pfam" id="PF01555"/>
    </source>
</evidence>
<proteinExistence type="predicted"/>
<dbReference type="GO" id="GO:0005737">
    <property type="term" value="C:cytoplasm"/>
    <property type="evidence" value="ECO:0007669"/>
    <property type="project" value="TreeGrafter"/>
</dbReference>
<keyword evidence="1 4" id="KW-0489">Methyltransferase</keyword>
<dbReference type="Gene3D" id="3.40.50.150">
    <property type="entry name" value="Vaccinia Virus protein VP39"/>
    <property type="match status" value="2"/>
</dbReference>
<reference evidence="4" key="1">
    <citation type="submission" date="2021-03" db="EMBL/GenBank/DDBJ databases">
        <authorList>
            <person name="Jaffe A."/>
        </authorList>
    </citation>
    <scope>NUCLEOTIDE SEQUENCE</scope>
    <source>
        <strain evidence="4">RIFCSPLOWO2_01_FULL_58_19</strain>
    </source>
</reference>
<reference evidence="4" key="2">
    <citation type="submission" date="2021-05" db="EMBL/GenBank/DDBJ databases">
        <title>Protein family content uncovers lineage relationships and bacterial pathway maintenance mechanisms in DPANN archaea.</title>
        <authorList>
            <person name="Castelle C.J."/>
            <person name="Meheust R."/>
            <person name="Jaffe A.L."/>
            <person name="Seitz K."/>
            <person name="Gong X."/>
            <person name="Baker B.J."/>
            <person name="Banfield J.F."/>
        </authorList>
    </citation>
    <scope>NUCLEOTIDE SEQUENCE</scope>
    <source>
        <strain evidence="4">RIFCSPLOWO2_01_FULL_58_19</strain>
    </source>
</reference>
<dbReference type="InterPro" id="IPR029063">
    <property type="entry name" value="SAM-dependent_MTases_sf"/>
</dbReference>
<dbReference type="GO" id="GO:0003677">
    <property type="term" value="F:DNA binding"/>
    <property type="evidence" value="ECO:0007669"/>
    <property type="project" value="InterPro"/>
</dbReference>
<dbReference type="Proteomes" id="UP000678237">
    <property type="component" value="Unassembled WGS sequence"/>
</dbReference>
<evidence type="ECO:0000313" key="4">
    <source>
        <dbReference type="EMBL" id="MBS3062272.1"/>
    </source>
</evidence>
<sequence>MNRKDWGKFISPSVDKQTPFYRWYLYKHGYSKRLVEQIIAKFKLKAGQSVLDPFCGGGTTLLAAAENGLNAVGFDIMSFPVLVSNTKMLRPSVSNVEKYEKKFTLEKIRVTKPYSLPDIKIFEKAFNKKTLNFLLKFRGKIDDIKKPALKNIFLLCYLKTLEKAGRARKSGGFLRLTKARNASQKKIFTQFTKFLDEVKTDLKAASKLKGKAQAKVGDSRKISSKQKFDAVISSPPYPNRHDYTRVYLLEEALGFNKNDKEIKWLRYKTLRSHVEAKKQKFDATGYVRPAKLTRAIKKLEKKDLNNPKIVEMIDGFFEDMYLTLKNVKGCVKAGGKVGFVISNARYAGVPVLTDEILRDVGKQAGLATKEIILLRNRGNSSQQMKEYNRLPARESLVIFEKSLG</sequence>
<evidence type="ECO:0000313" key="5">
    <source>
        <dbReference type="Proteomes" id="UP000678237"/>
    </source>
</evidence>
<gene>
    <name evidence="4" type="ORF">J4203_00220</name>
</gene>
<dbReference type="Pfam" id="PF01555">
    <property type="entry name" value="N6_N4_Mtase"/>
    <property type="match status" value="1"/>
</dbReference>
<name>A0A8T4L8Q3_9ARCH</name>
<dbReference type="EMBL" id="JAGVWE010000002">
    <property type="protein sequence ID" value="MBS3062272.1"/>
    <property type="molecule type" value="Genomic_DNA"/>
</dbReference>
<dbReference type="SUPFAM" id="SSF53335">
    <property type="entry name" value="S-adenosyl-L-methionine-dependent methyltransferases"/>
    <property type="match status" value="1"/>
</dbReference>
<feature type="domain" description="DNA methylase N-4/N-6" evidence="3">
    <location>
        <begin position="25"/>
        <end position="77"/>
    </location>
</feature>
<evidence type="ECO:0000256" key="2">
    <source>
        <dbReference type="ARBA" id="ARBA00022679"/>
    </source>
</evidence>
<protein>
    <submittedName>
        <fullName evidence="4">DNA adenine methylase</fullName>
    </submittedName>
</protein>
<dbReference type="AlphaFoldDB" id="A0A8T4L8Q3"/>
<comment type="caution">
    <text evidence="4">The sequence shown here is derived from an EMBL/GenBank/DDBJ whole genome shotgun (WGS) entry which is preliminary data.</text>
</comment>
<keyword evidence="2" id="KW-0808">Transferase</keyword>